<feature type="compositionally biased region" description="Polar residues" evidence="1">
    <location>
        <begin position="407"/>
        <end position="418"/>
    </location>
</feature>
<keyword evidence="4" id="KW-1185">Reference proteome</keyword>
<dbReference type="Proteomes" id="UP001243989">
    <property type="component" value="Unassembled WGS sequence"/>
</dbReference>
<feature type="region of interest" description="Disordered" evidence="1">
    <location>
        <begin position="398"/>
        <end position="418"/>
    </location>
</feature>
<evidence type="ECO:0000313" key="4">
    <source>
        <dbReference type="Proteomes" id="UP001243989"/>
    </source>
</evidence>
<feature type="compositionally biased region" description="Basic and acidic residues" evidence="1">
    <location>
        <begin position="192"/>
        <end position="206"/>
    </location>
</feature>
<keyword evidence="2" id="KW-0812">Transmembrane</keyword>
<comment type="caution">
    <text evidence="3">The sequence shown here is derived from an EMBL/GenBank/DDBJ whole genome shotgun (WGS) entry which is preliminary data.</text>
</comment>
<dbReference type="RefSeq" id="XP_060445907.1">
    <property type="nucleotide sequence ID" value="XM_060588965.1"/>
</dbReference>
<evidence type="ECO:0000256" key="2">
    <source>
        <dbReference type="SAM" id="Phobius"/>
    </source>
</evidence>
<proteinExistence type="predicted"/>
<dbReference type="AlphaFoldDB" id="A0AAJ0EHU7"/>
<evidence type="ECO:0000313" key="3">
    <source>
        <dbReference type="EMBL" id="KAK1637300.1"/>
    </source>
</evidence>
<gene>
    <name evidence="3" type="ORF">BDP81DRAFT_406203</name>
</gene>
<organism evidence="3 4">
    <name type="scientific">Colletotrichum phormii</name>
    <dbReference type="NCBI Taxonomy" id="359342"/>
    <lineage>
        <taxon>Eukaryota</taxon>
        <taxon>Fungi</taxon>
        <taxon>Dikarya</taxon>
        <taxon>Ascomycota</taxon>
        <taxon>Pezizomycotina</taxon>
        <taxon>Sordariomycetes</taxon>
        <taxon>Hypocreomycetidae</taxon>
        <taxon>Glomerellales</taxon>
        <taxon>Glomerellaceae</taxon>
        <taxon>Colletotrichum</taxon>
        <taxon>Colletotrichum acutatum species complex</taxon>
    </lineage>
</organism>
<keyword evidence="2" id="KW-1133">Transmembrane helix</keyword>
<evidence type="ECO:0000256" key="1">
    <source>
        <dbReference type="SAM" id="MobiDB-lite"/>
    </source>
</evidence>
<sequence>MEQQSFWVAEEVPEEDSVVFQSYINRYSGEPQGEHGVFEPKKDQISKWSDAPNPECYASFGDGGVTATVNAYGDLMQFSSFLGVGDSGVFSADHRNTDDPFWLMKASEFMSVYKTQDDHDLARQVIRRVAKAWISTLQEADKRTSHVWPRAQDEGCNKYRLSEHVWIWKALKAIKDDRQRPSETQNLSDDNELTRRDAPETESNDRNHIDLVQIHKAISEDEKLFKDFDSDTVQRDILRRFTVENEVSKKRMLAMTRSSRETRFLLHASDTALFYGIDWGFILPVFDEVWNNTIEAQVHHNENSETVWDNSIRYALAIMMGTRKMQLNKKPPKELVKSAFGILFSTTSPNGLFHGQLEGTTKEPSLFTRKQYRDFYFHASFEIPYILLTQRGRIKSALSDFPDENPESSSKPAAARTTQQQNLEEVVEIFTQQPKRQSLVVDREYRSPTAQAPVTETVEARELSTNRYLGAKSNRPKVTAMKKSVPFNSLIDQSSIVDLEEEWLYNYPSFFGGKECTPSEFQDEALNLSATTESNNGGIVINRAAEVFIREYEHRNMISDPTGALDSHHPMFNNSDIRGWVVNIQKQKHLSKQQRASRDNVEETQDHAKLFDKLSKTRKAEEAKKRFIWLQQARGKSALICYVNSPANEQPAMSRFFDSHSHYDNQFLEETTMVLNVWNSELHLSFYRLIDKDYKPHWGIPSLKGTELPGNAKWKLAQASMGFRFSGDFFDRYWTCYMIEYIPGYGVREGERGKLPWKEEGWRQRKVLELLLFDRILKQIIRSTEDIFEMVKDELGDKRGVISFSALNSVEYLSSSTKWQVYQQILQMIEEELFDVLSTVSKWETREKDRGQERPRWTRNDERKYRGSIGKLQATTSRRIRDLQKQRSDIRSLKEQIIREQQQSRDNVSVIDAENVRLFTYVTVVFLPLGFAASIFSMSETPPGDVLKPMAVCSAVALALTFVALGNAKKVSTAINNYSHEKMNSSSLGPGREMQDSEGRVLAIPQREEAQAGMSEKNQRRGGFGTSHQINHKTSFSEHLWFWMKYVLIDLPARRVLVAYLDLKPPMRTDWIMYVHVGIGAIVLPMVLVTWIFRCVLYNATDLFQLAWGLVKISVKPGPPDKYKDLESYMDRWENPKNVRPLREKVMDVSKPEVEPSIDEAVT</sequence>
<dbReference type="EMBL" id="JAHMHQ010000009">
    <property type="protein sequence ID" value="KAK1637300.1"/>
    <property type="molecule type" value="Genomic_DNA"/>
</dbReference>
<protein>
    <submittedName>
        <fullName evidence="3">Uncharacterized protein</fullName>
    </submittedName>
</protein>
<accession>A0AAJ0EHU7</accession>
<feature type="transmembrane region" description="Helical" evidence="2">
    <location>
        <begin position="1071"/>
        <end position="1093"/>
    </location>
</feature>
<feature type="region of interest" description="Disordered" evidence="1">
    <location>
        <begin position="179"/>
        <end position="206"/>
    </location>
</feature>
<dbReference type="GeneID" id="85473827"/>
<keyword evidence="2" id="KW-0472">Membrane</keyword>
<name>A0AAJ0EHU7_9PEZI</name>
<reference evidence="3" key="1">
    <citation type="submission" date="2021-06" db="EMBL/GenBank/DDBJ databases">
        <title>Comparative genomics, transcriptomics and evolutionary studies reveal genomic signatures of adaptation to plant cell wall in hemibiotrophic fungi.</title>
        <authorList>
            <consortium name="DOE Joint Genome Institute"/>
            <person name="Baroncelli R."/>
            <person name="Diaz J.F."/>
            <person name="Benocci T."/>
            <person name="Peng M."/>
            <person name="Battaglia E."/>
            <person name="Haridas S."/>
            <person name="Andreopoulos W."/>
            <person name="Labutti K."/>
            <person name="Pangilinan J."/>
            <person name="Floch G.L."/>
            <person name="Makela M.R."/>
            <person name="Henrissat B."/>
            <person name="Grigoriev I.V."/>
            <person name="Crouch J.A."/>
            <person name="De Vries R.P."/>
            <person name="Sukno S.A."/>
            <person name="Thon M.R."/>
        </authorList>
    </citation>
    <scope>NUCLEOTIDE SEQUENCE</scope>
    <source>
        <strain evidence="3">CBS 102054</strain>
    </source>
</reference>